<dbReference type="NCBIfam" id="TIGR00916">
    <property type="entry name" value="2A0604s01"/>
    <property type="match status" value="1"/>
</dbReference>
<evidence type="ECO:0000256" key="4">
    <source>
        <dbReference type="ARBA" id="ARBA00022692"/>
    </source>
</evidence>
<dbReference type="Pfam" id="PF22599">
    <property type="entry name" value="SecDF_P1_head"/>
    <property type="match status" value="1"/>
</dbReference>
<protein>
    <recommendedName>
        <fullName evidence="9">Protein translocase subunit SecD</fullName>
    </recommendedName>
</protein>
<dbReference type="SUPFAM" id="SSF82866">
    <property type="entry name" value="Multidrug efflux transporter AcrB transmembrane domain"/>
    <property type="match status" value="1"/>
</dbReference>
<dbReference type="InterPro" id="IPR048634">
    <property type="entry name" value="SecD_SecF_C"/>
</dbReference>
<dbReference type="InterPro" id="IPR054384">
    <property type="entry name" value="SecDF_P1_head"/>
</dbReference>
<evidence type="ECO:0000259" key="11">
    <source>
        <dbReference type="Pfam" id="PF02355"/>
    </source>
</evidence>
<dbReference type="HAMAP" id="MF_01463_B">
    <property type="entry name" value="SecD_B"/>
    <property type="match status" value="1"/>
</dbReference>
<feature type="domain" description="Protein translocase subunit SecDF P1" evidence="12">
    <location>
        <begin position="61"/>
        <end position="118"/>
    </location>
</feature>
<dbReference type="Gene3D" id="1.20.1640.10">
    <property type="entry name" value="Multidrug efflux transporter AcrB transmembrane domain"/>
    <property type="match status" value="1"/>
</dbReference>
<organism evidence="14 15">
    <name type="scientific">Egicoccus halophilus</name>
    <dbReference type="NCBI Taxonomy" id="1670830"/>
    <lineage>
        <taxon>Bacteria</taxon>
        <taxon>Bacillati</taxon>
        <taxon>Actinomycetota</taxon>
        <taxon>Nitriliruptoria</taxon>
        <taxon>Egicoccales</taxon>
        <taxon>Egicoccaceae</taxon>
        <taxon>Egicoccus</taxon>
    </lineage>
</organism>
<evidence type="ECO:0000256" key="9">
    <source>
        <dbReference type="HAMAP-Rule" id="MF_01463"/>
    </source>
</evidence>
<keyword evidence="8 9" id="KW-0472">Membrane</keyword>
<evidence type="ECO:0000256" key="5">
    <source>
        <dbReference type="ARBA" id="ARBA00022927"/>
    </source>
</evidence>
<feature type="domain" description="SecDF P1 head subdomain" evidence="13">
    <location>
        <begin position="176"/>
        <end position="293"/>
    </location>
</feature>
<dbReference type="GO" id="GO:0005886">
    <property type="term" value="C:plasma membrane"/>
    <property type="evidence" value="ECO:0007669"/>
    <property type="project" value="UniProtKB-SubCell"/>
</dbReference>
<dbReference type="Proteomes" id="UP000650511">
    <property type="component" value="Unassembled WGS sequence"/>
</dbReference>
<proteinExistence type="inferred from homology"/>
<dbReference type="GO" id="GO:0043952">
    <property type="term" value="P:protein transport by the Sec complex"/>
    <property type="evidence" value="ECO:0007669"/>
    <property type="project" value="UniProtKB-UniRule"/>
</dbReference>
<comment type="caution">
    <text evidence="9">Lacks conserved residue(s) required for the propagation of feature annotation.</text>
</comment>
<feature type="transmembrane region" description="Helical" evidence="9">
    <location>
        <begin position="365"/>
        <end position="389"/>
    </location>
</feature>
<keyword evidence="4 9" id="KW-0812">Transmembrane</keyword>
<dbReference type="RefSeq" id="WP_165404010.1">
    <property type="nucleotide sequence ID" value="NZ_BMHA01000008.1"/>
</dbReference>
<keyword evidence="2 9" id="KW-0813">Transport</keyword>
<dbReference type="GO" id="GO:0015450">
    <property type="term" value="F:protein-transporting ATPase activity"/>
    <property type="evidence" value="ECO:0007669"/>
    <property type="project" value="InterPro"/>
</dbReference>
<keyword evidence="5 9" id="KW-0653">Protein transport</keyword>
<feature type="domain" description="Protein export membrane protein SecD/SecF C-terminal" evidence="11">
    <location>
        <begin position="295"/>
        <end position="466"/>
    </location>
</feature>
<comment type="subcellular location">
    <subcellularLocation>
        <location evidence="1 9">Cell membrane</location>
        <topology evidence="1 9">Multi-pass membrane protein</topology>
    </subcellularLocation>
</comment>
<comment type="subunit">
    <text evidence="9">Forms a complex with SecF. Part of the essential Sec protein translocation apparatus which comprises SecA, SecYEG and auxiliary proteins SecDF. Other proteins may also be involved.</text>
</comment>
<evidence type="ECO:0000256" key="10">
    <source>
        <dbReference type="SAM" id="MobiDB-lite"/>
    </source>
</evidence>
<dbReference type="InterPro" id="IPR055344">
    <property type="entry name" value="SecD_SecF_C_bact"/>
</dbReference>
<dbReference type="Pfam" id="PF02355">
    <property type="entry name" value="SecD_SecF_C"/>
    <property type="match status" value="1"/>
</dbReference>
<dbReference type="PANTHER" id="PTHR30081:SF1">
    <property type="entry name" value="PROTEIN TRANSLOCASE SUBUNIT SECD"/>
    <property type="match status" value="1"/>
</dbReference>
<evidence type="ECO:0000256" key="8">
    <source>
        <dbReference type="ARBA" id="ARBA00023136"/>
    </source>
</evidence>
<dbReference type="AlphaFoldDB" id="A0A8J3AFF7"/>
<dbReference type="InterPro" id="IPR022813">
    <property type="entry name" value="SecD/SecF_arch_bac"/>
</dbReference>
<name>A0A8J3AFF7_9ACTN</name>
<evidence type="ECO:0000256" key="3">
    <source>
        <dbReference type="ARBA" id="ARBA00022475"/>
    </source>
</evidence>
<comment type="caution">
    <text evidence="14">The sequence shown here is derived from an EMBL/GenBank/DDBJ whole genome shotgun (WGS) entry which is preliminary data.</text>
</comment>
<reference evidence="14" key="1">
    <citation type="journal article" date="2014" name="Int. J. Syst. Evol. Microbiol.">
        <title>Complete genome sequence of Corynebacterium casei LMG S-19264T (=DSM 44701T), isolated from a smear-ripened cheese.</title>
        <authorList>
            <consortium name="US DOE Joint Genome Institute (JGI-PGF)"/>
            <person name="Walter F."/>
            <person name="Albersmeier A."/>
            <person name="Kalinowski J."/>
            <person name="Ruckert C."/>
        </authorList>
    </citation>
    <scope>NUCLEOTIDE SEQUENCE</scope>
    <source>
        <strain evidence="14">CGMCC 1.14988</strain>
    </source>
</reference>
<feature type="transmembrane region" description="Helical" evidence="9">
    <location>
        <begin position="410"/>
        <end position="435"/>
    </location>
</feature>
<dbReference type="NCBIfam" id="TIGR01129">
    <property type="entry name" value="secD"/>
    <property type="match status" value="1"/>
</dbReference>
<comment type="function">
    <text evidence="9">Part of the Sec protein translocase complex. Interacts with the SecYEG preprotein conducting channel. SecDF uses the proton motive force (PMF) to complete protein translocation after the ATP-dependent function of SecA.</text>
</comment>
<gene>
    <name evidence="9" type="primary">secD</name>
    <name evidence="14" type="ORF">GCM10011354_23470</name>
</gene>
<feature type="transmembrane region" description="Helical" evidence="9">
    <location>
        <begin position="314"/>
        <end position="332"/>
    </location>
</feature>
<evidence type="ECO:0000259" key="12">
    <source>
        <dbReference type="Pfam" id="PF21760"/>
    </source>
</evidence>
<evidence type="ECO:0000256" key="2">
    <source>
        <dbReference type="ARBA" id="ARBA00022448"/>
    </source>
</evidence>
<accession>A0A8J3AFF7</accession>
<feature type="transmembrane region" description="Helical" evidence="9">
    <location>
        <begin position="441"/>
        <end position="470"/>
    </location>
</feature>
<evidence type="ECO:0000256" key="6">
    <source>
        <dbReference type="ARBA" id="ARBA00022989"/>
    </source>
</evidence>
<feature type="region of interest" description="Disordered" evidence="10">
    <location>
        <begin position="149"/>
        <end position="173"/>
    </location>
</feature>
<dbReference type="Pfam" id="PF21760">
    <property type="entry name" value="SecD_1st"/>
    <property type="match status" value="1"/>
</dbReference>
<comment type="similarity">
    <text evidence="9">Belongs to the SecD/SecF family. SecD subfamily.</text>
</comment>
<dbReference type="GO" id="GO:0006605">
    <property type="term" value="P:protein targeting"/>
    <property type="evidence" value="ECO:0007669"/>
    <property type="project" value="UniProtKB-UniRule"/>
</dbReference>
<dbReference type="Gene3D" id="3.30.1360.200">
    <property type="match status" value="1"/>
</dbReference>
<keyword evidence="6 9" id="KW-1133">Transmembrane helix</keyword>
<keyword evidence="7 9" id="KW-0811">Translocation</keyword>
<dbReference type="PANTHER" id="PTHR30081">
    <property type="entry name" value="PROTEIN-EXPORT MEMBRANE PROTEIN SEC"/>
    <property type="match status" value="1"/>
</dbReference>
<keyword evidence="15" id="KW-1185">Reference proteome</keyword>
<reference evidence="14" key="2">
    <citation type="submission" date="2020-09" db="EMBL/GenBank/DDBJ databases">
        <authorList>
            <person name="Sun Q."/>
            <person name="Zhou Y."/>
        </authorList>
    </citation>
    <scope>NUCLEOTIDE SEQUENCE</scope>
    <source>
        <strain evidence="14">CGMCC 1.14988</strain>
    </source>
</reference>
<dbReference type="InterPro" id="IPR005791">
    <property type="entry name" value="SecD"/>
</dbReference>
<evidence type="ECO:0000313" key="15">
    <source>
        <dbReference type="Proteomes" id="UP000650511"/>
    </source>
</evidence>
<dbReference type="EMBL" id="BMHA01000008">
    <property type="protein sequence ID" value="GGI07315.1"/>
    <property type="molecule type" value="Genomic_DNA"/>
</dbReference>
<evidence type="ECO:0000256" key="7">
    <source>
        <dbReference type="ARBA" id="ARBA00023010"/>
    </source>
</evidence>
<evidence type="ECO:0000313" key="14">
    <source>
        <dbReference type="EMBL" id="GGI07315.1"/>
    </source>
</evidence>
<feature type="transmembrane region" description="Helical" evidence="9">
    <location>
        <begin position="339"/>
        <end position="359"/>
    </location>
</feature>
<dbReference type="GO" id="GO:0065002">
    <property type="term" value="P:intracellular protein transmembrane transport"/>
    <property type="evidence" value="ECO:0007669"/>
    <property type="project" value="UniProtKB-UniRule"/>
</dbReference>
<evidence type="ECO:0000259" key="13">
    <source>
        <dbReference type="Pfam" id="PF22599"/>
    </source>
</evidence>
<evidence type="ECO:0000256" key="1">
    <source>
        <dbReference type="ARBA" id="ARBA00004651"/>
    </source>
</evidence>
<sequence length="493" mass="50953">MNKRSLVATLTVTLLVVLLAGTYLGLGNRPNLGLDLQGGISAIYTAEIEGEEPEEGLDEILDQTVEVIRARVDSLGVAEPDISRAGTDIIVQLPGISDAERVQEIIGTTAQLAFRPVEEVIPPGAPAHDEGPDCSAPIDEREQLASDESGILCGSPFDGATPGDPAETAATTPVDKYRVGPVALTGERIENAFPTLGQGGFEVTLELDNQGAQQWAEITGELACERDQGQPGMLAIVLDDVVESAPGMNPGVACGVGITGGTASITTGGATQEEQEADAVDLALILRTGALPISLEAATFDVVSPTLGTESLRSGLLAGAIGLALVGVWLLFFYRVLGVVALSALAIFGVVTLSLVTALGTVGFALTLAGIAGLIVAIGITADSSIIFFERIRDEANLGKTVRTSVKTAFASAFRTNLAGNTVTLAAAVILYFLAVGPVRGFALMLGIASVLDILIMVAFTRPLVFLLAGTKLMNRRTVRAAEPAVATAGVRR</sequence>
<keyword evidence="3 9" id="KW-1003">Cell membrane</keyword>
<dbReference type="Gene3D" id="3.30.70.3220">
    <property type="match status" value="1"/>
</dbReference>
<dbReference type="InterPro" id="IPR048631">
    <property type="entry name" value="SecD_1st"/>
</dbReference>